<sequence length="415" mass="43729">MCKCAVLRRLQVQGPETPDWMARRGNTILRGITIFIFQNGRDLEDYVEKFVDTCHRASCDDVCLMEGLRSGSTFTLGEVEKDSNLIQPHLADVSQPDPEPSPPPPQLAEPEAEPTADGKPEPTATGPSPRRVTELEIATEPEPIKSNQDSTAHCTAEGERSLDLGLLEIELDLTNVTEDIHVKFPACSEQHTGLDFPPTLPVHSPPVGPATSALPPLSPGSHNTPPQPTIGAVDSPRVCQFPPRPFDSVAPSRLSAPSIVARRSTSSTIPPAPPWSVVVPPSPQDSTPLAAPRRSVPPAPSASVCCCSGSAVALRIFASVARALGSALALLILGVALDLRLFVSGSTFSAAVGPPPGVVSHSSTMAPPSVGSTVDYHRGCDLGLTWLLLLRVPSVSYLAQLSVVTTLDTSVSSMA</sequence>
<organism evidence="2 3">
    <name type="scientific">Labeo rohita</name>
    <name type="common">Indian major carp</name>
    <name type="synonym">Cyprinus rohita</name>
    <dbReference type="NCBI Taxonomy" id="84645"/>
    <lineage>
        <taxon>Eukaryota</taxon>
        <taxon>Metazoa</taxon>
        <taxon>Chordata</taxon>
        <taxon>Craniata</taxon>
        <taxon>Vertebrata</taxon>
        <taxon>Euteleostomi</taxon>
        <taxon>Actinopterygii</taxon>
        <taxon>Neopterygii</taxon>
        <taxon>Teleostei</taxon>
        <taxon>Ostariophysi</taxon>
        <taxon>Cypriniformes</taxon>
        <taxon>Cyprinidae</taxon>
        <taxon>Labeoninae</taxon>
        <taxon>Labeonini</taxon>
        <taxon>Labeo</taxon>
    </lineage>
</organism>
<reference evidence="2 3" key="1">
    <citation type="submission" date="2022-01" db="EMBL/GenBank/DDBJ databases">
        <title>A high-quality chromosome-level genome assembly of rohu carp, Labeo rohita.</title>
        <authorList>
            <person name="Arick M.A. II"/>
            <person name="Hsu C.-Y."/>
            <person name="Magbanua Z."/>
            <person name="Pechanova O."/>
            <person name="Grover C."/>
            <person name="Miller E."/>
            <person name="Thrash A."/>
            <person name="Ezzel L."/>
            <person name="Alam S."/>
            <person name="Benzie J."/>
            <person name="Hamilton M."/>
            <person name="Karsi A."/>
            <person name="Lawrence M.L."/>
            <person name="Peterson D.G."/>
        </authorList>
    </citation>
    <scope>NUCLEOTIDE SEQUENCE [LARGE SCALE GENOMIC DNA]</scope>
    <source>
        <strain evidence="3">BAU-BD-2019</strain>
        <tissue evidence="2">Blood</tissue>
    </source>
</reference>
<keyword evidence="3" id="KW-1185">Reference proteome</keyword>
<proteinExistence type="predicted"/>
<feature type="compositionally biased region" description="Low complexity" evidence="1">
    <location>
        <begin position="275"/>
        <end position="294"/>
    </location>
</feature>
<protein>
    <submittedName>
        <fullName evidence="2">tRNA modification GTPase MnmE</fullName>
    </submittedName>
</protein>
<accession>A0ABQ8L513</accession>
<feature type="compositionally biased region" description="Pro residues" evidence="1">
    <location>
        <begin position="97"/>
        <end position="107"/>
    </location>
</feature>
<dbReference type="EMBL" id="JACTAM010002123">
    <property type="protein sequence ID" value="KAI2645827.1"/>
    <property type="molecule type" value="Genomic_DNA"/>
</dbReference>
<evidence type="ECO:0000313" key="2">
    <source>
        <dbReference type="EMBL" id="KAI2645827.1"/>
    </source>
</evidence>
<evidence type="ECO:0000256" key="1">
    <source>
        <dbReference type="SAM" id="MobiDB-lite"/>
    </source>
</evidence>
<gene>
    <name evidence="2" type="ORF">H4Q32_025148</name>
</gene>
<evidence type="ECO:0000313" key="3">
    <source>
        <dbReference type="Proteomes" id="UP000830375"/>
    </source>
</evidence>
<dbReference type="Proteomes" id="UP000830375">
    <property type="component" value="Unassembled WGS sequence"/>
</dbReference>
<comment type="caution">
    <text evidence="2">The sequence shown here is derived from an EMBL/GenBank/DDBJ whole genome shotgun (WGS) entry which is preliminary data.</text>
</comment>
<feature type="region of interest" description="Disordered" evidence="1">
    <location>
        <begin position="264"/>
        <end position="294"/>
    </location>
</feature>
<name>A0ABQ8L513_LABRO</name>
<feature type="region of interest" description="Disordered" evidence="1">
    <location>
        <begin position="90"/>
        <end position="131"/>
    </location>
</feature>